<keyword evidence="16" id="KW-1185">Reference proteome</keyword>
<comment type="cofactor">
    <cofactor evidence="12">
        <name>[4Fe-4S] cluster</name>
        <dbReference type="ChEBI" id="CHEBI:49883"/>
    </cofactor>
    <text evidence="12">Binds 1 [4Fe-4S] cluster per subunit. Following nitrosylation of the [4Fe-4S] cluster binds 1 [4Fe-8(NO)] cluster per subunit.</text>
</comment>
<dbReference type="PROSITE" id="PS51674">
    <property type="entry name" value="4FE4S_WBL"/>
    <property type="match status" value="1"/>
</dbReference>
<evidence type="ECO:0000256" key="11">
    <source>
        <dbReference type="ARBA" id="ARBA00023163"/>
    </source>
</evidence>
<feature type="binding site" evidence="12">
    <location>
        <position position="62"/>
    </location>
    <ligand>
        <name>[4Fe-4S] cluster</name>
        <dbReference type="ChEBI" id="CHEBI:49883"/>
    </ligand>
</feature>
<comment type="PTM">
    <text evidence="12">The Fe-S cluster can be nitrosylated by nitric oxide (NO).</text>
</comment>
<dbReference type="RefSeq" id="WP_090051316.1">
    <property type="nucleotide sequence ID" value="NZ_FNCC01000008.1"/>
</dbReference>
<evidence type="ECO:0000256" key="10">
    <source>
        <dbReference type="ARBA" id="ARBA00023157"/>
    </source>
</evidence>
<dbReference type="PANTHER" id="PTHR38839:SF5">
    <property type="entry name" value="TRANSCRIPTIONAL REGULATOR WHID"/>
    <property type="match status" value="1"/>
</dbReference>
<evidence type="ECO:0000256" key="9">
    <source>
        <dbReference type="ARBA" id="ARBA00023125"/>
    </source>
</evidence>
<comment type="PTM">
    <text evidence="12">Upon Fe-S cluster removal intramolecular disulfide bonds are formed.</text>
</comment>
<dbReference type="InterPro" id="IPR034768">
    <property type="entry name" value="4FE4S_WBL"/>
</dbReference>
<evidence type="ECO:0000256" key="4">
    <source>
        <dbReference type="ARBA" id="ARBA00022490"/>
    </source>
</evidence>
<feature type="domain" description="4Fe-4S Wbl-type" evidence="14">
    <location>
        <begin position="22"/>
        <end position="86"/>
    </location>
</feature>
<dbReference type="GO" id="GO:0005737">
    <property type="term" value="C:cytoplasm"/>
    <property type="evidence" value="ECO:0007669"/>
    <property type="project" value="UniProtKB-SubCell"/>
</dbReference>
<proteinExistence type="inferred from homology"/>
<keyword evidence="4 12" id="KW-0963">Cytoplasm</keyword>
<keyword evidence="7 12" id="KW-0411">Iron-sulfur</keyword>
<feature type="binding site" evidence="12">
    <location>
        <position position="53"/>
    </location>
    <ligand>
        <name>[4Fe-4S] cluster</name>
        <dbReference type="ChEBI" id="CHEBI:49883"/>
    </ligand>
</feature>
<dbReference type="GO" id="GO:0045892">
    <property type="term" value="P:negative regulation of DNA-templated transcription"/>
    <property type="evidence" value="ECO:0007669"/>
    <property type="project" value="TreeGrafter"/>
</dbReference>
<evidence type="ECO:0000256" key="8">
    <source>
        <dbReference type="ARBA" id="ARBA00023015"/>
    </source>
</evidence>
<evidence type="ECO:0000256" key="7">
    <source>
        <dbReference type="ARBA" id="ARBA00023014"/>
    </source>
</evidence>
<evidence type="ECO:0000256" key="5">
    <source>
        <dbReference type="ARBA" id="ARBA00022723"/>
    </source>
</evidence>
<dbReference type="Pfam" id="PF02467">
    <property type="entry name" value="Whib"/>
    <property type="match status" value="1"/>
</dbReference>
<name>A0A1G7UA68_9PSEU</name>
<dbReference type="GO" id="GO:0051539">
    <property type="term" value="F:4 iron, 4 sulfur cluster binding"/>
    <property type="evidence" value="ECO:0007669"/>
    <property type="project" value="UniProtKB-UniRule"/>
</dbReference>
<evidence type="ECO:0000256" key="3">
    <source>
        <dbReference type="ARBA" id="ARBA00022485"/>
    </source>
</evidence>
<dbReference type="Proteomes" id="UP000199623">
    <property type="component" value="Unassembled WGS sequence"/>
</dbReference>
<reference evidence="16" key="1">
    <citation type="submission" date="2016-10" db="EMBL/GenBank/DDBJ databases">
        <authorList>
            <person name="Varghese N."/>
            <person name="Submissions S."/>
        </authorList>
    </citation>
    <scope>NUCLEOTIDE SEQUENCE [LARGE SCALE GENOMIC DNA]</scope>
    <source>
        <strain evidence="16">CGMCC 4.3506</strain>
    </source>
</reference>
<sequence length="114" mass="12786">MTCTTRLPKPVTDVWDWQMAGLCRGQNSAVFFHPDNERGYARAAREEKAKAICGNCPVLAQCRSHALEAQEPYGVWGGMGEDERRQIINAARRRLRARSSGHSSERYSSSTSRS</sequence>
<dbReference type="InterPro" id="IPR003482">
    <property type="entry name" value="Whib"/>
</dbReference>
<feature type="binding site" evidence="12">
    <location>
        <position position="23"/>
    </location>
    <ligand>
        <name>[4Fe-4S] cluster</name>
        <dbReference type="ChEBI" id="CHEBI:49883"/>
    </ligand>
</feature>
<dbReference type="OrthoDB" id="4954884at2"/>
<feature type="compositionally biased region" description="Low complexity" evidence="13">
    <location>
        <begin position="100"/>
        <end position="114"/>
    </location>
</feature>
<comment type="function">
    <text evidence="12">Acts as a transcriptional regulator. Probably redox-responsive. The apo- but not holo-form probably binds DNA.</text>
</comment>
<evidence type="ECO:0000259" key="14">
    <source>
        <dbReference type="PROSITE" id="PS51674"/>
    </source>
</evidence>
<organism evidence="15 16">
    <name type="scientific">Lentzea fradiae</name>
    <dbReference type="NCBI Taxonomy" id="200378"/>
    <lineage>
        <taxon>Bacteria</taxon>
        <taxon>Bacillati</taxon>
        <taxon>Actinomycetota</taxon>
        <taxon>Actinomycetes</taxon>
        <taxon>Pseudonocardiales</taxon>
        <taxon>Pseudonocardiaceae</taxon>
        <taxon>Lentzea</taxon>
    </lineage>
</organism>
<comment type="subcellular location">
    <subcellularLocation>
        <location evidence="1 12">Cytoplasm</location>
    </subcellularLocation>
</comment>
<feature type="binding site" evidence="12">
    <location>
        <position position="56"/>
    </location>
    <ligand>
        <name>[4Fe-4S] cluster</name>
        <dbReference type="ChEBI" id="CHEBI:49883"/>
    </ligand>
</feature>
<evidence type="ECO:0000313" key="15">
    <source>
        <dbReference type="EMBL" id="SDG44466.1"/>
    </source>
</evidence>
<dbReference type="GO" id="GO:0035731">
    <property type="term" value="F:dinitrosyl-iron complex binding"/>
    <property type="evidence" value="ECO:0007669"/>
    <property type="project" value="UniProtKB-UniRule"/>
</dbReference>
<dbReference type="STRING" id="200378.SAMN05216553_108100"/>
<keyword evidence="8 12" id="KW-0805">Transcription regulation</keyword>
<evidence type="ECO:0000256" key="1">
    <source>
        <dbReference type="ARBA" id="ARBA00004496"/>
    </source>
</evidence>
<keyword evidence="11 12" id="KW-0804">Transcription</keyword>
<keyword evidence="6 12" id="KW-0408">Iron</keyword>
<protein>
    <recommendedName>
        <fullName evidence="12">Transcriptional regulator WhiB</fullName>
    </recommendedName>
</protein>
<evidence type="ECO:0000256" key="13">
    <source>
        <dbReference type="SAM" id="MobiDB-lite"/>
    </source>
</evidence>
<comment type="similarity">
    <text evidence="2 12">Belongs to the WhiB family.</text>
</comment>
<dbReference type="GO" id="GO:0003677">
    <property type="term" value="F:DNA binding"/>
    <property type="evidence" value="ECO:0007669"/>
    <property type="project" value="UniProtKB-UniRule"/>
</dbReference>
<dbReference type="EMBL" id="FNCC01000008">
    <property type="protein sequence ID" value="SDG44466.1"/>
    <property type="molecule type" value="Genomic_DNA"/>
</dbReference>
<evidence type="ECO:0000256" key="12">
    <source>
        <dbReference type="HAMAP-Rule" id="MF_01479"/>
    </source>
</evidence>
<evidence type="ECO:0000256" key="2">
    <source>
        <dbReference type="ARBA" id="ARBA00006597"/>
    </source>
</evidence>
<dbReference type="GO" id="GO:0046872">
    <property type="term" value="F:metal ion binding"/>
    <property type="evidence" value="ECO:0007669"/>
    <property type="project" value="UniProtKB-KW"/>
</dbReference>
<accession>A0A1G7UA68</accession>
<feature type="region of interest" description="Disordered" evidence="13">
    <location>
        <begin position="93"/>
        <end position="114"/>
    </location>
</feature>
<dbReference type="HAMAP" id="MF_01479">
    <property type="entry name" value="WhiB"/>
    <property type="match status" value="1"/>
</dbReference>
<keyword evidence="3 12" id="KW-0004">4Fe-4S</keyword>
<keyword evidence="10 12" id="KW-1015">Disulfide bond</keyword>
<evidence type="ECO:0000256" key="6">
    <source>
        <dbReference type="ARBA" id="ARBA00023004"/>
    </source>
</evidence>
<dbReference type="GO" id="GO:0045454">
    <property type="term" value="P:cell redox homeostasis"/>
    <property type="evidence" value="ECO:0007669"/>
    <property type="project" value="TreeGrafter"/>
</dbReference>
<dbReference type="GO" id="GO:0047134">
    <property type="term" value="F:protein-disulfide reductase [NAD(P)H] activity"/>
    <property type="evidence" value="ECO:0007669"/>
    <property type="project" value="TreeGrafter"/>
</dbReference>
<gene>
    <name evidence="12" type="primary">whiB</name>
    <name evidence="15" type="ORF">SAMN05216553_108100</name>
</gene>
<keyword evidence="9 12" id="KW-0238">DNA-binding</keyword>
<keyword evidence="5 12" id="KW-0479">Metal-binding</keyword>
<dbReference type="AlphaFoldDB" id="A0A1G7UA68"/>
<dbReference type="PANTHER" id="PTHR38839">
    <property type="entry name" value="TRANSCRIPTIONAL REGULATOR WHID-RELATED"/>
    <property type="match status" value="1"/>
</dbReference>
<evidence type="ECO:0000313" key="16">
    <source>
        <dbReference type="Proteomes" id="UP000199623"/>
    </source>
</evidence>